<dbReference type="FunFam" id="1.20.1080.10:FF:000020">
    <property type="entry name" value="Entomoglyceroporin 4, isoform A"/>
    <property type="match status" value="1"/>
</dbReference>
<keyword evidence="6 8" id="KW-0472">Membrane</keyword>
<evidence type="ECO:0000256" key="4">
    <source>
        <dbReference type="ARBA" id="ARBA00022692"/>
    </source>
</evidence>
<dbReference type="Pfam" id="PF00230">
    <property type="entry name" value="MIP"/>
    <property type="match status" value="1"/>
</dbReference>
<feature type="transmembrane region" description="Helical" evidence="8">
    <location>
        <begin position="41"/>
        <end position="63"/>
    </location>
</feature>
<dbReference type="EMBL" id="GAKP01005528">
    <property type="protein sequence ID" value="JAC53424.1"/>
    <property type="molecule type" value="Transcribed_RNA"/>
</dbReference>
<dbReference type="InterPro" id="IPR022357">
    <property type="entry name" value="MIP_CS"/>
</dbReference>
<protein>
    <submittedName>
        <fullName evidence="9 11">Aquaporin AQPAn.G</fullName>
    </submittedName>
</protein>
<dbReference type="PANTHER" id="PTHR19139">
    <property type="entry name" value="AQUAPORIN TRANSPORTER"/>
    <property type="match status" value="1"/>
</dbReference>
<evidence type="ECO:0000313" key="11">
    <source>
        <dbReference type="RefSeq" id="XP_029406716.1"/>
    </source>
</evidence>
<organism evidence="9">
    <name type="scientific">Bactrocera dorsalis</name>
    <name type="common">Oriental fruit fly</name>
    <name type="synonym">Dacus dorsalis</name>
    <dbReference type="NCBI Taxonomy" id="27457"/>
    <lineage>
        <taxon>Eukaryota</taxon>
        <taxon>Metazoa</taxon>
        <taxon>Ecdysozoa</taxon>
        <taxon>Arthropoda</taxon>
        <taxon>Hexapoda</taxon>
        <taxon>Insecta</taxon>
        <taxon>Pterygota</taxon>
        <taxon>Neoptera</taxon>
        <taxon>Endopterygota</taxon>
        <taxon>Diptera</taxon>
        <taxon>Brachycera</taxon>
        <taxon>Muscomorpha</taxon>
        <taxon>Tephritoidea</taxon>
        <taxon>Tephritidae</taxon>
        <taxon>Bactrocera</taxon>
        <taxon>Bactrocera</taxon>
    </lineage>
</organism>
<dbReference type="KEGG" id="bdr:105227688"/>
<dbReference type="PRINTS" id="PR00783">
    <property type="entry name" value="MINTRINSICP"/>
</dbReference>
<comment type="subcellular location">
    <subcellularLocation>
        <location evidence="1">Membrane</location>
        <topology evidence="1">Multi-pass membrane protein</topology>
    </subcellularLocation>
</comment>
<proteinExistence type="inferred from homology"/>
<dbReference type="InterPro" id="IPR034294">
    <property type="entry name" value="Aquaporin_transptr"/>
</dbReference>
<dbReference type="RefSeq" id="XP_029406716.1">
    <property type="nucleotide sequence ID" value="XM_029550856.1"/>
</dbReference>
<dbReference type="SUPFAM" id="SSF81338">
    <property type="entry name" value="Aquaporin-like"/>
    <property type="match status" value="1"/>
</dbReference>
<feature type="transmembrane region" description="Helical" evidence="8">
    <location>
        <begin position="69"/>
        <end position="95"/>
    </location>
</feature>
<dbReference type="AlphaFoldDB" id="A0A034WFE4"/>
<dbReference type="GO" id="GO:0005886">
    <property type="term" value="C:plasma membrane"/>
    <property type="evidence" value="ECO:0007669"/>
    <property type="project" value="TreeGrafter"/>
</dbReference>
<evidence type="ECO:0000256" key="3">
    <source>
        <dbReference type="ARBA" id="ARBA00022448"/>
    </source>
</evidence>
<comment type="similarity">
    <text evidence="2 7">Belongs to the MIP/aquaporin (TC 1.A.8) family.</text>
</comment>
<keyword evidence="3 7" id="KW-0813">Transport</keyword>
<dbReference type="PANTHER" id="PTHR19139:SF270">
    <property type="entry name" value="ENTOMOGLYCEROPORIN 1-RELATED"/>
    <property type="match status" value="1"/>
</dbReference>
<evidence type="ECO:0000256" key="5">
    <source>
        <dbReference type="ARBA" id="ARBA00022989"/>
    </source>
</evidence>
<reference evidence="11" key="2">
    <citation type="submission" date="2025-04" db="UniProtKB">
        <authorList>
            <consortium name="RefSeq"/>
        </authorList>
    </citation>
    <scope>IDENTIFICATION</scope>
    <source>
        <strain evidence="11">Punador</strain>
    </source>
</reference>
<keyword evidence="4 7" id="KW-0812">Transmembrane</keyword>
<evidence type="ECO:0000313" key="10">
    <source>
        <dbReference type="Proteomes" id="UP001652620"/>
    </source>
</evidence>
<keyword evidence="10" id="KW-1185">Reference proteome</keyword>
<dbReference type="InterPro" id="IPR000425">
    <property type="entry name" value="MIP"/>
</dbReference>
<dbReference type="PROSITE" id="PS00221">
    <property type="entry name" value="MIP"/>
    <property type="match status" value="1"/>
</dbReference>
<evidence type="ECO:0000256" key="6">
    <source>
        <dbReference type="ARBA" id="ARBA00023136"/>
    </source>
</evidence>
<evidence type="ECO:0000256" key="2">
    <source>
        <dbReference type="ARBA" id="ARBA00006175"/>
    </source>
</evidence>
<evidence type="ECO:0000256" key="7">
    <source>
        <dbReference type="RuleBase" id="RU000477"/>
    </source>
</evidence>
<evidence type="ECO:0000313" key="9">
    <source>
        <dbReference type="EMBL" id="JAC53424.1"/>
    </source>
</evidence>
<keyword evidence="5 8" id="KW-1133">Transmembrane helix</keyword>
<name>A0A034WFE4_BACDO</name>
<dbReference type="Gene3D" id="1.20.1080.10">
    <property type="entry name" value="Glycerol uptake facilitator protein"/>
    <property type="match status" value="1"/>
</dbReference>
<feature type="transmembrane region" description="Helical" evidence="8">
    <location>
        <begin position="116"/>
        <end position="136"/>
    </location>
</feature>
<feature type="transmembrane region" description="Helical" evidence="8">
    <location>
        <begin position="236"/>
        <end position="256"/>
    </location>
</feature>
<feature type="transmembrane region" description="Helical" evidence="8">
    <location>
        <begin position="195"/>
        <end position="216"/>
    </location>
</feature>
<evidence type="ECO:0000256" key="8">
    <source>
        <dbReference type="SAM" id="Phobius"/>
    </source>
</evidence>
<dbReference type="GO" id="GO:0015267">
    <property type="term" value="F:channel activity"/>
    <property type="evidence" value="ECO:0007669"/>
    <property type="project" value="InterPro"/>
</dbReference>
<reference evidence="9" key="1">
    <citation type="journal article" date="2014" name="BMC Genomics">
        <title>Characterizing the developmental transcriptome of the oriental fruit fly, Bactrocera dorsalis (Diptera: Tephritidae) through comparative genomic analysis with Drosophila melanogaster utilizing modENCODE datasets.</title>
        <authorList>
            <person name="Geib S.M."/>
            <person name="Calla B."/>
            <person name="Hall B."/>
            <person name="Hou S."/>
            <person name="Manoukis N.C."/>
        </authorList>
    </citation>
    <scope>NUCLEOTIDE SEQUENCE</scope>
    <source>
        <strain evidence="9">Punador</strain>
    </source>
</reference>
<evidence type="ECO:0000256" key="1">
    <source>
        <dbReference type="ARBA" id="ARBA00004141"/>
    </source>
</evidence>
<dbReference type="OMA" id="YKNLWVY"/>
<gene>
    <name evidence="9" type="primary">AQP</name>
    <name evidence="11" type="synonym">LOC105227688</name>
</gene>
<sequence length="270" mass="29601">MGVESLQQPTYVLEPQPIRWTRSCLKKLNIDVSTFDYICQFLGELIGTAMLVFLGCMGCSYNASFEHSVFQSAFTVGLVVMVIVHCFGCVCGAHLNPAITLAVYIYDMISLTMSGVYFLGQILGAFLGYALMMALIPESAVKLGGAAHGVCVATPHPEITTMQGFWIEFVLTAMLIITTCSAADSRNITFQDSLPIRFGLTVTCLSLSGGQYTGAMLNPAKAVASAVWNSDYQDHWIYWAAPMLSAAVSATFYKVIFKRDMVERELNEKR</sequence>
<dbReference type="OrthoDB" id="3222at2759"/>
<accession>A0A034WFE4</accession>
<dbReference type="Proteomes" id="UP001652620">
    <property type="component" value="Chromosome 3"/>
</dbReference>
<dbReference type="InterPro" id="IPR023271">
    <property type="entry name" value="Aquaporin-like"/>
</dbReference>
<feature type="transmembrane region" description="Helical" evidence="8">
    <location>
        <begin position="165"/>
        <end position="183"/>
    </location>
</feature>